<dbReference type="Proteomes" id="UP000716322">
    <property type="component" value="Unassembled WGS sequence"/>
</dbReference>
<feature type="domain" description="DUF7668" evidence="1">
    <location>
        <begin position="5"/>
        <end position="103"/>
    </location>
</feature>
<dbReference type="Pfam" id="PF24705">
    <property type="entry name" value="DUF7668"/>
    <property type="match status" value="1"/>
</dbReference>
<sequence>MKSVVDAFARGDYELKDGLSGVTPVSGETARQVREYIQDYGAKLIELPPQSWDTSVCIWMGNRWDALVDLWTEDEGRSDLVLEVDVSEADAGYVVAIHMVYVP</sequence>
<organism evidence="2 3">
    <name type="scientific">Telluria antibiotica</name>
    <dbReference type="NCBI Taxonomy" id="2717319"/>
    <lineage>
        <taxon>Bacteria</taxon>
        <taxon>Pseudomonadati</taxon>
        <taxon>Pseudomonadota</taxon>
        <taxon>Betaproteobacteria</taxon>
        <taxon>Burkholderiales</taxon>
        <taxon>Oxalobacteraceae</taxon>
        <taxon>Telluria group</taxon>
        <taxon>Telluria</taxon>
    </lineage>
</organism>
<dbReference type="EMBL" id="JAAQOM010000001">
    <property type="protein sequence ID" value="NIA52047.1"/>
    <property type="molecule type" value="Genomic_DNA"/>
</dbReference>
<keyword evidence="3" id="KW-1185">Reference proteome</keyword>
<comment type="caution">
    <text evidence="2">The sequence shown here is derived from an EMBL/GenBank/DDBJ whole genome shotgun (WGS) entry which is preliminary data.</text>
</comment>
<dbReference type="InterPro" id="IPR056085">
    <property type="entry name" value="DUF7668"/>
</dbReference>
<proteinExistence type="predicted"/>
<gene>
    <name evidence="2" type="ORF">HAV22_00080</name>
</gene>
<evidence type="ECO:0000313" key="3">
    <source>
        <dbReference type="Proteomes" id="UP000716322"/>
    </source>
</evidence>
<evidence type="ECO:0000313" key="2">
    <source>
        <dbReference type="EMBL" id="NIA52047.1"/>
    </source>
</evidence>
<name>A0ABX0P4Z1_9BURK</name>
<evidence type="ECO:0000259" key="1">
    <source>
        <dbReference type="Pfam" id="PF24705"/>
    </source>
</evidence>
<protein>
    <recommendedName>
        <fullName evidence="1">DUF7668 domain-containing protein</fullName>
    </recommendedName>
</protein>
<accession>A0ABX0P4Z1</accession>
<reference evidence="2 3" key="1">
    <citation type="submission" date="2020-03" db="EMBL/GenBank/DDBJ databases">
        <title>Genome sequence of strain Massilia sp. TW-1.</title>
        <authorList>
            <person name="Chaudhary D.K."/>
        </authorList>
    </citation>
    <scope>NUCLEOTIDE SEQUENCE [LARGE SCALE GENOMIC DNA]</scope>
    <source>
        <strain evidence="2 3">TW-1</strain>
    </source>
</reference>